<evidence type="ECO:0000313" key="3">
    <source>
        <dbReference type="EMBL" id="SDE80736.1"/>
    </source>
</evidence>
<dbReference type="AlphaFoldDB" id="A0A1G7FXY4"/>
<keyword evidence="4" id="KW-1185">Reference proteome</keyword>
<evidence type="ECO:0000259" key="2">
    <source>
        <dbReference type="Pfam" id="PF00144"/>
    </source>
</evidence>
<evidence type="ECO:0000313" key="4">
    <source>
        <dbReference type="Proteomes" id="UP000182427"/>
    </source>
</evidence>
<dbReference type="EMBL" id="LT629690">
    <property type="protein sequence ID" value="SDE80736.1"/>
    <property type="molecule type" value="Genomic_DNA"/>
</dbReference>
<dbReference type="InterPro" id="IPR050491">
    <property type="entry name" value="AmpC-like"/>
</dbReference>
<dbReference type="InterPro" id="IPR012338">
    <property type="entry name" value="Beta-lactam/transpept-like"/>
</dbReference>
<feature type="chain" id="PRO_5009241051" evidence="1">
    <location>
        <begin position="23"/>
        <end position="466"/>
    </location>
</feature>
<name>A0A1G7FXY4_9BACT</name>
<feature type="signal peptide" evidence="1">
    <location>
        <begin position="1"/>
        <end position="22"/>
    </location>
</feature>
<dbReference type="InterPro" id="IPR001466">
    <property type="entry name" value="Beta-lactam-related"/>
</dbReference>
<dbReference type="SUPFAM" id="SSF56601">
    <property type="entry name" value="beta-lactamase/transpeptidase-like"/>
    <property type="match status" value="1"/>
</dbReference>
<dbReference type="Pfam" id="PF00144">
    <property type="entry name" value="Beta-lactamase"/>
    <property type="match status" value="1"/>
</dbReference>
<gene>
    <name evidence="3" type="ORF">SAMN05444167_0489</name>
</gene>
<dbReference type="OrthoDB" id="9803467at2"/>
<feature type="domain" description="Beta-lactamase-related" evidence="2">
    <location>
        <begin position="42"/>
        <end position="349"/>
    </location>
</feature>
<proteinExistence type="predicted"/>
<dbReference type="Gene3D" id="3.40.710.10">
    <property type="entry name" value="DD-peptidase/beta-lactamase superfamily"/>
    <property type="match status" value="1"/>
</dbReference>
<dbReference type="PANTHER" id="PTHR46825:SF8">
    <property type="entry name" value="BETA-LACTAMASE-RELATED"/>
    <property type="match status" value="1"/>
</dbReference>
<dbReference type="RefSeq" id="WP_083343743.1">
    <property type="nucleotide sequence ID" value="NZ_LT629690.1"/>
</dbReference>
<dbReference type="Proteomes" id="UP000182427">
    <property type="component" value="Chromosome I"/>
</dbReference>
<accession>A0A1G7FXY4</accession>
<sequence>MRFVSGVFLVACLAMCGQNVMAGADRVNGKSLLPQRVLAEAQARVDAKWYPTLVIAYVDGDRSEVETFGRLSNGAKPNGDTVYEIGSITKTFTAALLADEIRSGRVKTDTPVTALLPDYNVPARNGVSITLADLATQSSGLPYMPENMRSADAANPYADYDAAKLKAFLAGYVLKRNPGEAYEYSNLGFGLLGFALTQPQHYGEALRAKIFQPLGMTMTAVGLTDRMKAHLATGHNNHNREAENWRFDDALAGCGSIDSTGNDMLRYLKANMAIGGTSMSSSFQLAQQPLRDVNKTERIGMAWMTRASLPEDVIWHNGTTFGYASFIGFTADRKRGVVILTNIGGSVDDLGFAALSDAPLRTYKTVAVDRSILSSDEGVFKTADGGLIKIYRQDGQLYAQAKGEDGIPLFALSSEEFFTRIDGFHLIFPRNGDGHNDSIVLRQQGGVDRVAPRLEGAEAAAALSKF</sequence>
<dbReference type="PANTHER" id="PTHR46825">
    <property type="entry name" value="D-ALANYL-D-ALANINE-CARBOXYPEPTIDASE/ENDOPEPTIDASE AMPH"/>
    <property type="match status" value="1"/>
</dbReference>
<reference evidence="3 4" key="1">
    <citation type="submission" date="2016-10" db="EMBL/GenBank/DDBJ databases">
        <authorList>
            <person name="de Groot N.N."/>
        </authorList>
    </citation>
    <scope>NUCLEOTIDE SEQUENCE [LARGE SCALE GENOMIC DNA]</scope>
    <source>
        <strain evidence="3 4">GAS232</strain>
    </source>
</reference>
<protein>
    <submittedName>
        <fullName evidence="3">CubicO group peptidase, beta-lactamase class C family</fullName>
    </submittedName>
</protein>
<organism evidence="3 4">
    <name type="scientific">Terriglobus roseus</name>
    <dbReference type="NCBI Taxonomy" id="392734"/>
    <lineage>
        <taxon>Bacteria</taxon>
        <taxon>Pseudomonadati</taxon>
        <taxon>Acidobacteriota</taxon>
        <taxon>Terriglobia</taxon>
        <taxon>Terriglobales</taxon>
        <taxon>Acidobacteriaceae</taxon>
        <taxon>Terriglobus</taxon>
    </lineage>
</organism>
<keyword evidence="1" id="KW-0732">Signal</keyword>
<evidence type="ECO:0000256" key="1">
    <source>
        <dbReference type="SAM" id="SignalP"/>
    </source>
</evidence>